<keyword evidence="4" id="KW-0539">Nucleus</keyword>
<evidence type="ECO:0000256" key="3">
    <source>
        <dbReference type="ARBA" id="ARBA00022927"/>
    </source>
</evidence>
<feature type="domain" description="Importin N-terminal" evidence="6">
    <location>
        <begin position="33"/>
        <end position="110"/>
    </location>
</feature>
<dbReference type="SUPFAM" id="SSF48371">
    <property type="entry name" value="ARM repeat"/>
    <property type="match status" value="1"/>
</dbReference>
<comment type="subcellular location">
    <subcellularLocation>
        <location evidence="1">Nucleus</location>
    </subcellularLocation>
</comment>
<evidence type="ECO:0000256" key="1">
    <source>
        <dbReference type="ARBA" id="ARBA00004123"/>
    </source>
</evidence>
<dbReference type="RefSeq" id="XP_065670788.1">
    <property type="nucleotide sequence ID" value="XM_065814716.1"/>
</dbReference>
<name>A0ABM4D8Y9_HYDVU</name>
<dbReference type="InterPro" id="IPR001494">
    <property type="entry name" value="Importin-beta_N"/>
</dbReference>
<feature type="coiled-coil region" evidence="5">
    <location>
        <begin position="401"/>
        <end position="428"/>
    </location>
</feature>
<keyword evidence="7" id="KW-1185">Reference proteome</keyword>
<reference evidence="8" key="1">
    <citation type="submission" date="2025-08" db="UniProtKB">
        <authorList>
            <consortium name="RefSeq"/>
        </authorList>
    </citation>
    <scope>IDENTIFICATION</scope>
</reference>
<dbReference type="InterPro" id="IPR013598">
    <property type="entry name" value="Exportin-1/Importin-b-like"/>
</dbReference>
<dbReference type="GeneID" id="100213557"/>
<dbReference type="SMART" id="SM00913">
    <property type="entry name" value="IBN_N"/>
    <property type="match status" value="1"/>
</dbReference>
<dbReference type="Pfam" id="PF08389">
    <property type="entry name" value="Xpo1"/>
    <property type="match status" value="1"/>
</dbReference>
<dbReference type="PANTHER" id="PTHR10997:SF9">
    <property type="entry name" value="IMPORTIN-9"/>
    <property type="match status" value="1"/>
</dbReference>
<protein>
    <submittedName>
        <fullName evidence="8">Importin-9 isoform X2</fullName>
    </submittedName>
</protein>
<gene>
    <name evidence="8" type="primary">LOC100213557</name>
</gene>
<dbReference type="Gene3D" id="1.25.10.10">
    <property type="entry name" value="Leucine-rich Repeat Variant"/>
    <property type="match status" value="1"/>
</dbReference>
<proteinExistence type="predicted"/>
<keyword evidence="5" id="KW-0175">Coiled coil</keyword>
<accession>A0ABM4D8Y9</accession>
<dbReference type="PANTHER" id="PTHR10997">
    <property type="entry name" value="IMPORTIN-7, 8, 11"/>
    <property type="match status" value="1"/>
</dbReference>
<evidence type="ECO:0000256" key="4">
    <source>
        <dbReference type="ARBA" id="ARBA00023242"/>
    </source>
</evidence>
<dbReference type="Pfam" id="PF25018">
    <property type="entry name" value="HEAT_IPO9_c"/>
    <property type="match status" value="1"/>
</dbReference>
<dbReference type="Pfam" id="PF03810">
    <property type="entry name" value="IBN_N"/>
    <property type="match status" value="1"/>
</dbReference>
<evidence type="ECO:0000256" key="5">
    <source>
        <dbReference type="SAM" id="Coils"/>
    </source>
</evidence>
<dbReference type="Proteomes" id="UP001652625">
    <property type="component" value="Chromosome 12"/>
</dbReference>
<evidence type="ECO:0000313" key="7">
    <source>
        <dbReference type="Proteomes" id="UP001652625"/>
    </source>
</evidence>
<evidence type="ECO:0000259" key="6">
    <source>
        <dbReference type="PROSITE" id="PS50166"/>
    </source>
</evidence>
<dbReference type="PROSITE" id="PS50166">
    <property type="entry name" value="IMPORTIN_B_NT"/>
    <property type="match status" value="1"/>
</dbReference>
<dbReference type="InterPro" id="IPR056840">
    <property type="entry name" value="HEAT_IPO9_central"/>
</dbReference>
<evidence type="ECO:0000313" key="8">
    <source>
        <dbReference type="RefSeq" id="XP_065670788.1"/>
    </source>
</evidence>
<dbReference type="InterPro" id="IPR016024">
    <property type="entry name" value="ARM-type_fold"/>
</dbReference>
<keyword evidence="3" id="KW-0653">Protein transport</keyword>
<keyword evidence="2" id="KW-0813">Transport</keyword>
<evidence type="ECO:0000256" key="2">
    <source>
        <dbReference type="ARBA" id="ARBA00022448"/>
    </source>
</evidence>
<organism evidence="7 8">
    <name type="scientific">Hydra vulgaris</name>
    <name type="common">Hydra</name>
    <name type="synonym">Hydra attenuata</name>
    <dbReference type="NCBI Taxonomy" id="6087"/>
    <lineage>
        <taxon>Eukaryota</taxon>
        <taxon>Metazoa</taxon>
        <taxon>Cnidaria</taxon>
        <taxon>Hydrozoa</taxon>
        <taxon>Hydroidolina</taxon>
        <taxon>Anthoathecata</taxon>
        <taxon>Aplanulata</taxon>
        <taxon>Hydridae</taxon>
        <taxon>Hydra</taxon>
    </lineage>
</organism>
<dbReference type="InterPro" id="IPR011989">
    <property type="entry name" value="ARM-like"/>
</dbReference>
<sequence length="1027" mass="116201">MATEINDKCALKKLTVESLLGSFSFNHEERIKAEDQIKILETMDDFGLILTEITIEISFPVDLRQLASVLLKQYIDCHWSSLSEEKFRPPEVSPDVKSLIRQNLPNGLQDENSKIRSSVAYAMSKIASFDWPNDWPDLFMLLMQALHSMNQNVIHGAMRVFSEFAGEVSDLQIPHIAPVILPEMLKIFSHPEIYGIRTSSRAASIFSTIMGLIGLMKEVNKGVDKHLLMPYLPQFLEVCSHQLTVPEGETSDCGLKMEVLKALEVVVKNFPRTISHFISSILPPVWQTFTQSVDIYIKTTVNCVDLSEDPVDEDGEILSFENLVFSIFEFISALVEKPKFKETVEQYLEDILFYTMVYMQITDEQINLWSNDPNQFVEDEDEETFSYSVRISAQYLLLSLSENFKSAIKKLCNAVARLKRKSDELRAQNNMGWWKYNEVCLISLGYVQPSVEEKLESGEIPPDFRNFLFEMLSSSLSSQGTPFLLGQSFWCASRYVALLDHNVLHQTIQATVRALQDDQCPVLRVFAVKSLFGFCEFLQKNERHGVIIDKLESIMSGLISLATHYSDSVLAITLETLVIVIKVNEDFTLRIVESGNLLPLINALFIKYGTDHHLSPIIEELINELVSIPLCSQHVLEKTVPTLLSVLEASHEKIPSAIIPPTLDIITKIVRNGPKPLNEVFFKRSFPHVIKMIMDSDDAAILQSGGETLRAYIACATHDVVMWQDCSGQNGLSYIVTATCKLLDPRCNESSAMLVGKLVNTLVLKAGSMLGDNLSIILRSVLSKLQQCQYFTITQSLLMVFIQLLRNQLEATLDFLSMVPGPTGNSALDYILSEWCAKHSSFIGGYEIISSIDAICKLLMYIMATNDVRFETIHVNGDEIINGEGRVLRSHSKKEAEFSKIPVAFKLFKLVVAELVQVELSENAEGDEEEDSEEEDDWEDIRDNSNEITVQQAIEAILSQGNKFEDYEEEDFEDDPDTKEDPLNNTDLKTILTHFLEEFCQLPYFSNFAQTLNDTEKLCLKKLGYFN</sequence>